<dbReference type="GO" id="GO:0016020">
    <property type="term" value="C:membrane"/>
    <property type="evidence" value="ECO:0007669"/>
    <property type="project" value="TreeGrafter"/>
</dbReference>
<dbReference type="PRINTS" id="PR00081">
    <property type="entry name" value="GDHRDH"/>
</dbReference>
<dbReference type="InterPro" id="IPR020904">
    <property type="entry name" value="Sc_DH/Rdtase_CS"/>
</dbReference>
<feature type="domain" description="Ketoreductase" evidence="4">
    <location>
        <begin position="8"/>
        <end position="194"/>
    </location>
</feature>
<dbReference type="PANTHER" id="PTHR44196:SF1">
    <property type="entry name" value="DEHYDROGENASE_REDUCTASE SDR FAMILY MEMBER 7B"/>
    <property type="match status" value="1"/>
</dbReference>
<evidence type="ECO:0000259" key="4">
    <source>
        <dbReference type="SMART" id="SM00822"/>
    </source>
</evidence>
<gene>
    <name evidence="5" type="ORF">J121_2695</name>
</gene>
<dbReference type="SUPFAM" id="SSF51735">
    <property type="entry name" value="NAD(P)-binding Rossmann-fold domains"/>
    <property type="match status" value="1"/>
</dbReference>
<proteinExistence type="inferred from homology"/>
<dbReference type="GO" id="GO:0004316">
    <property type="term" value="F:3-oxoacyl-[acyl-carrier-protein] reductase (NADPH) activity"/>
    <property type="evidence" value="ECO:0007669"/>
    <property type="project" value="UniProtKB-EC"/>
</dbReference>
<dbReference type="PATRIC" id="fig|1306953.7.peg.2784"/>
<accession>A0A0L1KGQ1</accession>
<dbReference type="Pfam" id="PF00106">
    <property type="entry name" value="adh_short"/>
    <property type="match status" value="1"/>
</dbReference>
<dbReference type="STRING" id="1306953.J121_2695"/>
<dbReference type="EMBL" id="JYNE01000016">
    <property type="protein sequence ID" value="KNH03178.1"/>
    <property type="molecule type" value="Genomic_DNA"/>
</dbReference>
<dbReference type="PROSITE" id="PS00061">
    <property type="entry name" value="ADH_SHORT"/>
    <property type="match status" value="1"/>
</dbReference>
<dbReference type="SMART" id="SM00822">
    <property type="entry name" value="PKS_KR"/>
    <property type="match status" value="1"/>
</dbReference>
<dbReference type="RefSeq" id="WP_050599392.1">
    <property type="nucleotide sequence ID" value="NZ_JYNE01000016.1"/>
</dbReference>
<comment type="similarity">
    <text evidence="1">Belongs to the short-chain dehydrogenases/reductases (SDR) family.</text>
</comment>
<evidence type="ECO:0000313" key="6">
    <source>
        <dbReference type="Proteomes" id="UP000037446"/>
    </source>
</evidence>
<evidence type="ECO:0000313" key="5">
    <source>
        <dbReference type="EMBL" id="KNH03178.1"/>
    </source>
</evidence>
<dbReference type="EC" id="1.1.1.100" evidence="5"/>
<evidence type="ECO:0000256" key="2">
    <source>
        <dbReference type="ARBA" id="ARBA00023002"/>
    </source>
</evidence>
<dbReference type="Gene3D" id="3.40.50.720">
    <property type="entry name" value="NAD(P)-binding Rossmann-like Domain"/>
    <property type="match status" value="1"/>
</dbReference>
<name>A0A0L1KGQ1_9SPHN</name>
<dbReference type="Proteomes" id="UP000037446">
    <property type="component" value="Unassembled WGS sequence"/>
</dbReference>
<organism evidence="5 6">
    <name type="scientific">Qipengyuania citrea LAMA 915</name>
    <dbReference type="NCBI Taxonomy" id="1306953"/>
    <lineage>
        <taxon>Bacteria</taxon>
        <taxon>Pseudomonadati</taxon>
        <taxon>Pseudomonadota</taxon>
        <taxon>Alphaproteobacteria</taxon>
        <taxon>Sphingomonadales</taxon>
        <taxon>Erythrobacteraceae</taxon>
        <taxon>Qipengyuania</taxon>
    </lineage>
</organism>
<evidence type="ECO:0000256" key="3">
    <source>
        <dbReference type="SAM" id="MobiDB-lite"/>
    </source>
</evidence>
<dbReference type="InterPro" id="IPR036291">
    <property type="entry name" value="NAD(P)-bd_dom_sf"/>
</dbReference>
<evidence type="ECO:0000256" key="1">
    <source>
        <dbReference type="ARBA" id="ARBA00006484"/>
    </source>
</evidence>
<dbReference type="InterPro" id="IPR002347">
    <property type="entry name" value="SDR_fam"/>
</dbReference>
<sequence>MDKTNSKPVVVVTGASAGVGRATIRRFAQDGAKIGLIARGRDGLEGAKREVEQAGGEAVICQCDVADAAAVEDAATRIEQELGPIDVWINAAFAGVLSRFADMSLEDFERVTKVTYLGQVHGTYAALKRMMPRNCGSIVLVGSALAYRGIPLQSAYCGAKHAIQGFLDSVRSELLHDRSKVRIAMVQLPGVNTPQFDWIKTNLPMQPKPASAPYQPEVAAEAIHFATSAGRKEVKLGWPTLQSVWGDRLASPLLDRYLARTAVSGQQTDEPVSSDRRNNLYEPVAGDHGAHGSFDAKAKRRSSQLWLTKNRAPLAIGAGLIGIAAAIARLWPR</sequence>
<dbReference type="PANTHER" id="PTHR44196">
    <property type="entry name" value="DEHYDROGENASE/REDUCTASE SDR FAMILY MEMBER 7B"/>
    <property type="match status" value="1"/>
</dbReference>
<protein>
    <submittedName>
        <fullName evidence="5">3-oxoacyl-[acyl-carrier protein] reductase</fullName>
        <ecNumber evidence="5">1.1.1.100</ecNumber>
    </submittedName>
</protein>
<feature type="region of interest" description="Disordered" evidence="3">
    <location>
        <begin position="265"/>
        <end position="295"/>
    </location>
</feature>
<comment type="caution">
    <text evidence="5">The sequence shown here is derived from an EMBL/GenBank/DDBJ whole genome shotgun (WGS) entry which is preliminary data.</text>
</comment>
<reference evidence="5" key="1">
    <citation type="submission" date="2015-02" db="EMBL/GenBank/DDBJ databases">
        <authorList>
            <person name="Chooi Y.-H."/>
        </authorList>
    </citation>
    <scope>NUCLEOTIDE SEQUENCE [LARGE SCALE GENOMIC DNA]</scope>
    <source>
        <strain evidence="5">LAMA 915</strain>
    </source>
</reference>
<dbReference type="NCBIfam" id="NF005495">
    <property type="entry name" value="PRK07109.1"/>
    <property type="match status" value="1"/>
</dbReference>
<dbReference type="InterPro" id="IPR057326">
    <property type="entry name" value="KR_dom"/>
</dbReference>
<keyword evidence="2 5" id="KW-0560">Oxidoreductase</keyword>
<dbReference type="AlphaFoldDB" id="A0A0L1KGQ1"/>